<dbReference type="EMBL" id="MK072423">
    <property type="protein sequence ID" value="AYV84819.1"/>
    <property type="molecule type" value="Genomic_DNA"/>
</dbReference>
<gene>
    <name evidence="1" type="ORF">Hyperionvirus41_6</name>
</gene>
<accession>A0A3G5AHD7</accession>
<reference evidence="1" key="1">
    <citation type="submission" date="2018-10" db="EMBL/GenBank/DDBJ databases">
        <title>Hidden diversity of soil giant viruses.</title>
        <authorList>
            <person name="Schulz F."/>
            <person name="Alteio L."/>
            <person name="Goudeau D."/>
            <person name="Ryan E.M."/>
            <person name="Malmstrom R.R."/>
            <person name="Blanchard J."/>
            <person name="Woyke T."/>
        </authorList>
    </citation>
    <scope>NUCLEOTIDE SEQUENCE</scope>
    <source>
        <strain evidence="1">HYV1</strain>
    </source>
</reference>
<sequence>MIDNFRYFRFSSGSSSVGFEMSLAARRRSMNVSVGKR</sequence>
<evidence type="ECO:0000313" key="1">
    <source>
        <dbReference type="EMBL" id="AYV84819.1"/>
    </source>
</evidence>
<organism evidence="1">
    <name type="scientific">Hyperionvirus sp</name>
    <dbReference type="NCBI Taxonomy" id="2487770"/>
    <lineage>
        <taxon>Viruses</taxon>
        <taxon>Varidnaviria</taxon>
        <taxon>Bamfordvirae</taxon>
        <taxon>Nucleocytoviricota</taxon>
        <taxon>Megaviricetes</taxon>
        <taxon>Imitervirales</taxon>
        <taxon>Mimiviridae</taxon>
        <taxon>Klosneuvirinae</taxon>
    </lineage>
</organism>
<name>A0A3G5AHD7_9VIRU</name>
<protein>
    <submittedName>
        <fullName evidence="1">Uncharacterized protein</fullName>
    </submittedName>
</protein>
<proteinExistence type="predicted"/>